<accession>A0ACB9KLI4</accession>
<dbReference type="EMBL" id="CM039438">
    <property type="protein sequence ID" value="KAI4298139.1"/>
    <property type="molecule type" value="Genomic_DNA"/>
</dbReference>
<reference evidence="1 2" key="1">
    <citation type="journal article" date="2022" name="DNA Res.">
        <title>Chromosomal-level genome assembly of the orchid tree Bauhinia variegata (Leguminosae; Cercidoideae) supports the allotetraploid origin hypothesis of Bauhinia.</title>
        <authorList>
            <person name="Zhong Y."/>
            <person name="Chen Y."/>
            <person name="Zheng D."/>
            <person name="Pang J."/>
            <person name="Liu Y."/>
            <person name="Luo S."/>
            <person name="Meng S."/>
            <person name="Qian L."/>
            <person name="Wei D."/>
            <person name="Dai S."/>
            <person name="Zhou R."/>
        </authorList>
    </citation>
    <scope>NUCLEOTIDE SEQUENCE [LARGE SCALE GENOMIC DNA]</scope>
    <source>
        <strain evidence="1">BV-YZ2020</strain>
    </source>
</reference>
<evidence type="ECO:0000313" key="1">
    <source>
        <dbReference type="EMBL" id="KAI4298139.1"/>
    </source>
</evidence>
<proteinExistence type="predicted"/>
<name>A0ACB9KLI4_BAUVA</name>
<keyword evidence="2" id="KW-1185">Reference proteome</keyword>
<evidence type="ECO:0000313" key="2">
    <source>
        <dbReference type="Proteomes" id="UP000828941"/>
    </source>
</evidence>
<comment type="caution">
    <text evidence="1">The sequence shown here is derived from an EMBL/GenBank/DDBJ whole genome shotgun (WGS) entry which is preliminary data.</text>
</comment>
<sequence length="502" mass="57813">MVTGKFIMLAFQKFSTRKFHGSAHRSSSWRASMKKELETTSPKQSDLVCIYRVPSNMRLVEPKAYRPNNISIGPCHYGAPHLQEMEKLKSNLFRRLFDPRGPNGAKLDMAMSEMEKLQDRARSCYYDPIKLSRDEFLQMMLIDASFIIQLLRDLSKGKFRQVPHYLNRWMLPTIRRELIMLENQLPLFVLSELFSLTGNDPAECQTLEALALGFFYPLLQADSDKTSERNEIECEHFLDLVRSSILPNKVSEERGKQSGTIRSITELKKAGVKIKSDEHGRLLDIKIERKWFGFTRELTIPPLYINDHRGTLLRNIVAFEQCHKKCKPDVTSYLFFFNGLINSAEDVGLLHYKEVLHHCLGSDEEVAELMNKISIEVVLDEHESYLYKVVGDANSHFRSFRARIRVALVHHYFSSWVVGISTVGAFLALYFTFIQTVLNGADALPKFSKLNGDTFGSILKGTLLLPLEELNKFFRKLFVTARSEYLSWGDLRELCVEICLTE</sequence>
<protein>
    <submittedName>
        <fullName evidence="1">Uncharacterized protein</fullName>
    </submittedName>
</protein>
<gene>
    <name evidence="1" type="ORF">L6164_031733</name>
</gene>
<dbReference type="Proteomes" id="UP000828941">
    <property type="component" value="Chromosome 13"/>
</dbReference>
<organism evidence="1 2">
    <name type="scientific">Bauhinia variegata</name>
    <name type="common">Purple orchid tree</name>
    <name type="synonym">Phanera variegata</name>
    <dbReference type="NCBI Taxonomy" id="167791"/>
    <lineage>
        <taxon>Eukaryota</taxon>
        <taxon>Viridiplantae</taxon>
        <taxon>Streptophyta</taxon>
        <taxon>Embryophyta</taxon>
        <taxon>Tracheophyta</taxon>
        <taxon>Spermatophyta</taxon>
        <taxon>Magnoliopsida</taxon>
        <taxon>eudicotyledons</taxon>
        <taxon>Gunneridae</taxon>
        <taxon>Pentapetalae</taxon>
        <taxon>rosids</taxon>
        <taxon>fabids</taxon>
        <taxon>Fabales</taxon>
        <taxon>Fabaceae</taxon>
        <taxon>Cercidoideae</taxon>
        <taxon>Cercideae</taxon>
        <taxon>Bauhiniinae</taxon>
        <taxon>Bauhinia</taxon>
    </lineage>
</organism>